<dbReference type="InterPro" id="IPR043147">
    <property type="entry name" value="Penicillin_amidase_A-knob"/>
</dbReference>
<name>A0ABW0N3K9_9ACTN</name>
<evidence type="ECO:0000313" key="5">
    <source>
        <dbReference type="Proteomes" id="UP001595956"/>
    </source>
</evidence>
<proteinExistence type="inferred from homology"/>
<protein>
    <submittedName>
        <fullName evidence="4">Penicillin acylase family protein</fullName>
        <ecNumber evidence="4">3.5.1.-</ecNumber>
    </submittedName>
</protein>
<dbReference type="SUPFAM" id="SSF56235">
    <property type="entry name" value="N-terminal nucleophile aminohydrolases (Ntn hydrolases)"/>
    <property type="match status" value="1"/>
</dbReference>
<dbReference type="EMBL" id="JBHSMD010000006">
    <property type="protein sequence ID" value="MFC5494781.1"/>
    <property type="molecule type" value="Genomic_DNA"/>
</dbReference>
<dbReference type="PANTHER" id="PTHR34218">
    <property type="entry name" value="PEPTIDASE S45 PENICILLIN AMIDASE"/>
    <property type="match status" value="1"/>
</dbReference>
<dbReference type="InterPro" id="IPR043146">
    <property type="entry name" value="Penicillin_amidase_N_B-knob"/>
</dbReference>
<dbReference type="InterPro" id="IPR029055">
    <property type="entry name" value="Ntn_hydrolases_N"/>
</dbReference>
<dbReference type="InterPro" id="IPR023343">
    <property type="entry name" value="Penicillin_amidase_dom1"/>
</dbReference>
<dbReference type="Gene3D" id="1.10.439.10">
    <property type="entry name" value="Penicillin Amidohydrolase, domain 1"/>
    <property type="match status" value="1"/>
</dbReference>
<dbReference type="PIRSF" id="PIRSF001227">
    <property type="entry name" value="Pen_acylase"/>
    <property type="match status" value="1"/>
</dbReference>
<organism evidence="4 5">
    <name type="scientific">Nocardioides caricicola</name>
    <dbReference type="NCBI Taxonomy" id="634770"/>
    <lineage>
        <taxon>Bacteria</taxon>
        <taxon>Bacillati</taxon>
        <taxon>Actinomycetota</taxon>
        <taxon>Actinomycetes</taxon>
        <taxon>Propionibacteriales</taxon>
        <taxon>Nocardioidaceae</taxon>
        <taxon>Nocardioides</taxon>
    </lineage>
</organism>
<dbReference type="PANTHER" id="PTHR34218:SF4">
    <property type="entry name" value="ACYL-HOMOSERINE LACTONE ACYLASE QUIP"/>
    <property type="match status" value="1"/>
</dbReference>
<keyword evidence="5" id="KW-1185">Reference proteome</keyword>
<dbReference type="Pfam" id="PF01804">
    <property type="entry name" value="Penicil_amidase"/>
    <property type="match status" value="1"/>
</dbReference>
<evidence type="ECO:0000256" key="1">
    <source>
        <dbReference type="ARBA" id="ARBA00006586"/>
    </source>
</evidence>
<dbReference type="Proteomes" id="UP001595956">
    <property type="component" value="Unassembled WGS sequence"/>
</dbReference>
<reference evidence="5" key="1">
    <citation type="journal article" date="2019" name="Int. J. Syst. Evol. Microbiol.">
        <title>The Global Catalogue of Microorganisms (GCM) 10K type strain sequencing project: providing services to taxonomists for standard genome sequencing and annotation.</title>
        <authorList>
            <consortium name="The Broad Institute Genomics Platform"/>
            <consortium name="The Broad Institute Genome Sequencing Center for Infectious Disease"/>
            <person name="Wu L."/>
            <person name="Ma J."/>
        </authorList>
    </citation>
    <scope>NUCLEOTIDE SEQUENCE [LARGE SCALE GENOMIC DNA]</scope>
    <source>
        <strain evidence="5">KACC 13778</strain>
    </source>
</reference>
<comment type="similarity">
    <text evidence="1">Belongs to the peptidase S45 family.</text>
</comment>
<evidence type="ECO:0000256" key="3">
    <source>
        <dbReference type="ARBA" id="ARBA00023145"/>
    </source>
</evidence>
<keyword evidence="2 4" id="KW-0378">Hydrolase</keyword>
<accession>A0ABW0N3K9</accession>
<dbReference type="Gene3D" id="1.10.1400.10">
    <property type="match status" value="1"/>
</dbReference>
<keyword evidence="3" id="KW-0865">Zymogen</keyword>
<evidence type="ECO:0000256" key="2">
    <source>
        <dbReference type="ARBA" id="ARBA00022801"/>
    </source>
</evidence>
<dbReference type="InterPro" id="IPR014395">
    <property type="entry name" value="Pen/GL7ACA/AHL_acylase"/>
</dbReference>
<sequence length="649" mass="69761">MARVYRDAYGVPHVRASTVADLAEGQGRVTAHDRAWQLEHLRRRATGTTAEVLGPAGLPWDRLARRTGIAATARRAHARLRPESAAFVAAYVDGVNDGLHDDAPELRELGLSPAAWEPWTPLAVFLAQHLLFASLPGKLWEARAREVLGDDARLLSHEGPLASGSNAWAVGGDRTATGFPLIGGDPHRGLEHPNVYQQVRLSCDEFDVLGFAFPGVPGIQHFAHAGEVAWAITNAMADYQDVYDERLRRTADGVEALGPSGWEPASARTEVLGGEVLEIVVTARGPVFAGSVDEGRGLSLRAASVVLDDLGFDAFLPLLRSRTAADVMAALDDWVEPVNNVIAADRSGAVRFRNAGRVPVRPEANRRGVVGPESAWTGWLDELPAHDVAPDGQVVTANERRGPESDPIGTSFAPPHRAARIRALLDGRRDLTTEDFRAIHDDDLLPTLALFQDLARELDPGPVRETVLAWDGHMSADSRGAAAFAAWRSALVRRIAAEPVLAPLTEPLVDNPVLAPWLDLTSKVGFAIESLVRAGTPFGIDVRAHAQAAAEEAVGHPATWGATHVFQPLHALGFTIPALPVSGDYDCVRCTSSIPGVTDVCSRGSVARYVWDLADRAAGGWVVPDQLALWVDGELAPIVTDWERLTEEP</sequence>
<dbReference type="GO" id="GO:0016787">
    <property type="term" value="F:hydrolase activity"/>
    <property type="evidence" value="ECO:0007669"/>
    <property type="project" value="UniProtKB-KW"/>
</dbReference>
<comment type="caution">
    <text evidence="4">The sequence shown here is derived from an EMBL/GenBank/DDBJ whole genome shotgun (WGS) entry which is preliminary data.</text>
</comment>
<dbReference type="RefSeq" id="WP_345176110.1">
    <property type="nucleotide sequence ID" value="NZ_BAABFQ010000005.1"/>
</dbReference>
<dbReference type="EC" id="3.5.1.-" evidence="4"/>
<dbReference type="Gene3D" id="3.60.20.10">
    <property type="entry name" value="Glutamine Phosphoribosylpyrophosphate, subunit 1, domain 1"/>
    <property type="match status" value="1"/>
</dbReference>
<gene>
    <name evidence="4" type="ORF">ACFPKY_16840</name>
</gene>
<dbReference type="InterPro" id="IPR002692">
    <property type="entry name" value="S45"/>
</dbReference>
<dbReference type="Gene3D" id="2.30.120.10">
    <property type="match status" value="1"/>
</dbReference>
<evidence type="ECO:0000313" key="4">
    <source>
        <dbReference type="EMBL" id="MFC5494781.1"/>
    </source>
</evidence>